<keyword evidence="2" id="KW-1185">Reference proteome</keyword>
<sequence length="189" mass="19696">MTNICIEVKTIFVNKGLNAMTIKIKSITSLKVQGLILTILLSTLIPETVQAQIIPTIKLPTTTVPKPTITVPKPTITVPNPTIETPLVFQLPTTFSINATPGNTTPSFVSVIKEGSNSPQISTGTGSTSIAIPAATTTSGTVSNINVVLPSKNPVSSGDVNFNVNTTPVSTFGSVINSVNLSFPVPVLD</sequence>
<reference evidence="1 2" key="1">
    <citation type="submission" date="2017-06" db="EMBL/GenBank/DDBJ databases">
        <title>Genome sequencing of cyanobaciteial culture collection at National Institute for Environmental Studies (NIES).</title>
        <authorList>
            <person name="Hirose Y."/>
            <person name="Shimura Y."/>
            <person name="Fujisawa T."/>
            <person name="Nakamura Y."/>
            <person name="Kawachi M."/>
        </authorList>
    </citation>
    <scope>NUCLEOTIDE SEQUENCE [LARGE SCALE GENOMIC DNA]</scope>
    <source>
        <strain evidence="1 2">NIES-806</strain>
    </source>
</reference>
<dbReference type="KEGG" id="dcm:NIES806_01100"/>
<proteinExistence type="predicted"/>
<dbReference type="Proteomes" id="UP000218702">
    <property type="component" value="Chromosome"/>
</dbReference>
<evidence type="ECO:0000313" key="1">
    <source>
        <dbReference type="EMBL" id="BAZ83930.1"/>
    </source>
</evidence>
<name>A0A1Z4UXG7_9CYAN</name>
<organism evidence="1 2">
    <name type="scientific">Dolichospermum compactum NIES-806</name>
    <dbReference type="NCBI Taxonomy" id="1973481"/>
    <lineage>
        <taxon>Bacteria</taxon>
        <taxon>Bacillati</taxon>
        <taxon>Cyanobacteriota</taxon>
        <taxon>Cyanophyceae</taxon>
        <taxon>Nostocales</taxon>
        <taxon>Aphanizomenonaceae</taxon>
        <taxon>Dolichospermum</taxon>
        <taxon>Dolichospermum compactum</taxon>
    </lineage>
</organism>
<dbReference type="EMBL" id="AP018316">
    <property type="protein sequence ID" value="BAZ83930.1"/>
    <property type="molecule type" value="Genomic_DNA"/>
</dbReference>
<accession>A0A1Z4UXG7</accession>
<dbReference type="AlphaFoldDB" id="A0A1Z4UXG7"/>
<gene>
    <name evidence="1" type="ORF">NIES806_01100</name>
</gene>
<protein>
    <submittedName>
        <fullName evidence="1">Uncharacterized protein</fullName>
    </submittedName>
</protein>
<evidence type="ECO:0000313" key="2">
    <source>
        <dbReference type="Proteomes" id="UP000218702"/>
    </source>
</evidence>